<sequence>MPANLGTTTLRRKRHRSGAMRDYDRLPAELRAWLSTAVLPWRPGSVRQAYDRARARTGDPVQALAELDRLQERLVAKDASAVWGPAHPHASQGAKR</sequence>
<dbReference type="Pfam" id="PF20135">
    <property type="entry name" value="DUF6525"/>
    <property type="match status" value="1"/>
</dbReference>
<proteinExistence type="predicted"/>
<dbReference type="EMBL" id="LPXO01000003">
    <property type="protein sequence ID" value="KUF11402.1"/>
    <property type="molecule type" value="Genomic_DNA"/>
</dbReference>
<dbReference type="STRING" id="1685382.AVJ23_06450"/>
<dbReference type="RefSeq" id="WP_058861347.1">
    <property type="nucleotide sequence ID" value="NZ_LPXO01000003.1"/>
</dbReference>
<gene>
    <name evidence="1" type="ORF">AVJ23_06450</name>
</gene>
<accession>A0A0W7WLH2</accession>
<keyword evidence="2" id="KW-1185">Reference proteome</keyword>
<reference evidence="1 2" key="1">
    <citation type="submission" date="2015-12" db="EMBL/GenBank/DDBJ databases">
        <authorList>
            <person name="Shamseldin A."/>
            <person name="Moawad H."/>
            <person name="Abd El-Rahim W.M."/>
            <person name="Sadowsky M.J."/>
        </authorList>
    </citation>
    <scope>NUCLEOTIDE SEQUENCE [LARGE SCALE GENOMIC DNA]</scope>
    <source>
        <strain evidence="1 2">SJ5A-1</strain>
    </source>
</reference>
<evidence type="ECO:0000313" key="2">
    <source>
        <dbReference type="Proteomes" id="UP000054396"/>
    </source>
</evidence>
<organism evidence="1 2">
    <name type="scientific">Pseudoponticoccus marisrubri</name>
    <dbReference type="NCBI Taxonomy" id="1685382"/>
    <lineage>
        <taxon>Bacteria</taxon>
        <taxon>Pseudomonadati</taxon>
        <taxon>Pseudomonadota</taxon>
        <taxon>Alphaproteobacteria</taxon>
        <taxon>Rhodobacterales</taxon>
        <taxon>Roseobacteraceae</taxon>
        <taxon>Pseudoponticoccus</taxon>
    </lineage>
</organism>
<evidence type="ECO:0000313" key="1">
    <source>
        <dbReference type="EMBL" id="KUF11402.1"/>
    </source>
</evidence>
<dbReference type="Proteomes" id="UP000054396">
    <property type="component" value="Unassembled WGS sequence"/>
</dbReference>
<protein>
    <submittedName>
        <fullName evidence="1">Uncharacterized protein</fullName>
    </submittedName>
</protein>
<comment type="caution">
    <text evidence="1">The sequence shown here is derived from an EMBL/GenBank/DDBJ whole genome shotgun (WGS) entry which is preliminary data.</text>
</comment>
<dbReference type="OrthoDB" id="7658988at2"/>
<name>A0A0W7WLH2_9RHOB</name>
<dbReference type="AlphaFoldDB" id="A0A0W7WLH2"/>
<dbReference type="InterPro" id="IPR045386">
    <property type="entry name" value="DUF6525"/>
</dbReference>